<keyword evidence="3" id="KW-1185">Reference proteome</keyword>
<dbReference type="SUPFAM" id="SSF89360">
    <property type="entry name" value="HesB-like domain"/>
    <property type="match status" value="1"/>
</dbReference>
<dbReference type="AlphaFoldDB" id="A0A0H4QXD2"/>
<dbReference type="STRING" id="1007676.ABM34_00330"/>
<dbReference type="KEGG" id="lgn:ABM34_00330"/>
<dbReference type="Pfam" id="PF01521">
    <property type="entry name" value="Fe-S_biosyn"/>
    <property type="match status" value="1"/>
</dbReference>
<dbReference type="Gene3D" id="2.60.300.12">
    <property type="entry name" value="HesB-like domain"/>
    <property type="match status" value="1"/>
</dbReference>
<evidence type="ECO:0000313" key="3">
    <source>
        <dbReference type="Proteomes" id="UP000036106"/>
    </source>
</evidence>
<gene>
    <name evidence="2" type="ORF">ABM34_00330</name>
</gene>
<protein>
    <recommendedName>
        <fullName evidence="1">Core domain-containing protein</fullName>
    </recommendedName>
</protein>
<evidence type="ECO:0000313" key="2">
    <source>
        <dbReference type="EMBL" id="AKP66145.1"/>
    </source>
</evidence>
<dbReference type="InterPro" id="IPR000361">
    <property type="entry name" value="ATAP_core_dom"/>
</dbReference>
<accession>A0A0H4QXD2</accession>
<dbReference type="RefSeq" id="WP_048702386.1">
    <property type="nucleotide sequence ID" value="NZ_CP012034.1"/>
</dbReference>
<dbReference type="OrthoDB" id="2187371at2"/>
<dbReference type="InterPro" id="IPR035903">
    <property type="entry name" value="HesB-like_dom_sf"/>
</dbReference>
<proteinExistence type="predicted"/>
<name>A0A0H4QXD2_9LACO</name>
<dbReference type="EMBL" id="CP012034">
    <property type="protein sequence ID" value="AKP66145.1"/>
    <property type="molecule type" value="Genomic_DNA"/>
</dbReference>
<sequence length="135" mass="15025">MKIEIKPEAKRYLSDKIPAGSTVILTTDDGSNKYSSIGATCAMADKFQLIIVNQPDSKFNVELENNADFDLSMASYEDYLVSDGLKLDYTHGFLILSDNTGILGNTVSVVDWRNVTPESEAQRFNEMKKLGQFIC</sequence>
<dbReference type="Proteomes" id="UP000036106">
    <property type="component" value="Chromosome"/>
</dbReference>
<reference evidence="3" key="1">
    <citation type="submission" date="2015-07" db="EMBL/GenBank/DDBJ databases">
        <title>Lactobacillus ginsenosidimutans/EMML 3141/ whole genome sequencing.</title>
        <authorList>
            <person name="Kim M.K."/>
            <person name="Im W.-T."/>
            <person name="Srinivasan S."/>
            <person name="Lee J.-J."/>
        </authorList>
    </citation>
    <scope>NUCLEOTIDE SEQUENCE [LARGE SCALE GENOMIC DNA]</scope>
    <source>
        <strain evidence="3">EMML 3041</strain>
    </source>
</reference>
<organism evidence="2 3">
    <name type="scientific">Companilactobacillus ginsenosidimutans</name>
    <dbReference type="NCBI Taxonomy" id="1007676"/>
    <lineage>
        <taxon>Bacteria</taxon>
        <taxon>Bacillati</taxon>
        <taxon>Bacillota</taxon>
        <taxon>Bacilli</taxon>
        <taxon>Lactobacillales</taxon>
        <taxon>Lactobacillaceae</taxon>
        <taxon>Companilactobacillus</taxon>
    </lineage>
</organism>
<feature type="domain" description="Core" evidence="1">
    <location>
        <begin position="1"/>
        <end position="111"/>
    </location>
</feature>
<evidence type="ECO:0000259" key="1">
    <source>
        <dbReference type="Pfam" id="PF01521"/>
    </source>
</evidence>
<dbReference type="PATRIC" id="fig|1007676.4.peg.72"/>